<comment type="caution">
    <text evidence="1">The sequence shown here is derived from an EMBL/GenBank/DDBJ whole genome shotgun (WGS) entry which is preliminary data.</text>
</comment>
<name>A0ACB8I1K3_CITSI</name>
<dbReference type="Proteomes" id="UP000829398">
    <property type="component" value="Chromosome 9"/>
</dbReference>
<dbReference type="EMBL" id="CM039178">
    <property type="protein sequence ID" value="KAH9680967.1"/>
    <property type="molecule type" value="Genomic_DNA"/>
</dbReference>
<sequence length="1188" mass="134064">MNMVTGDSQEITILFTWQTIETELYEIMLLQTVGQFNGLPNEDLYLHLKLFLEVSDAFKIAGATQDALRLRLFPYSLRDQARAWLNSLPSDSITTWNELADKFLMKYFPPTKNAKLRNEITSFHQIEDESLYEASERFKELLRRCPHHGIPCCIQLETFYNGLNPSTRLMVDASANGALLSKSYTEAYEILERIANNNYQWPSARQPIVRGSAGVHNIDAITALSAQVTSLTNMVKVMTAVSATVKQVTELSCVYCGEDHDFDNCPGNLASSQAVSLKNLENQMGQLATAMSSRTQESLPSNTEDHRRESKEHCKVISLRSGKHIDIPVEVTKNGMEGISAQKPTQKGSMLQQTPHQDTDVRDPATATAKENQPDLAEKEVATQVATTCTNLNKQSLVPPESNQQFRHPPPFPQRYAGRALCDLEVSTNLMPLSVFKQLGVEECKPTTVTLQLADRSHAYPEGKIEDVLVKVDKFIFPVDFIVLDFKANKETDWTDAAIMYLTKSPPLRRLRAKPNRFTGKIQKSNWMDHGRYKRYSGYNQIAIVPEDQEKTAFTCPYGTFAFRRMPFGLCNAPATFQRCMMSIFSDMVEQTLQNFMDDFSVFGETYVLGQRKDKVFHSIYYASKTFTLTQINYTTTEKELLAVVFAFDKFKAYLVAYGGHFGGHRTAAKVMQSGYYWPTIFKDAYEFVKYCDRFHGTPSFGSLYILVAVNYVSKWVEATTLPTNDAKTAVTFLQKNVFSRFGTPRAIISDEGAHFCNKIFAAAMMKYGVRHRIATAYHPQSNGQAEVSNREIKKILEKVVNPTRKDWSLHLHDSLQAYRTAYKTPLGMSPYQIVYGKACHLPLELEHKAHWVLKKLNWDMHAAAEQRKLQLCELDELRLMGTGLSITYTQQQKGQRRCCPFKNPTIEQRQKNSEDNNHVSDTLITCEYAKLRDKLTPKKWTAIFTTLIIEGASCVNEEGRVVNMIDLKPIAKVWVKFLKSRLMPTTHTTTVSQERLVLLYVLVRGLPIDVGSIIAKEIRECAAKTHRTAALLFLSLVTSICVVSGVRLEASDDHVKNEGAFMARTIKRVAGESAGTTTEPAARENGRFWSYLQHLDGKLHKFARYIKRNHRNFPASLLYQYNFDTSTTSAPAETSEEATALDEPAKQAAAEPPAEVDSEDAEPSDPPEDEGDKSETDSSPSKAEDNS</sequence>
<evidence type="ECO:0000313" key="2">
    <source>
        <dbReference type="Proteomes" id="UP000829398"/>
    </source>
</evidence>
<organism evidence="1 2">
    <name type="scientific">Citrus sinensis</name>
    <name type="common">Sweet orange</name>
    <name type="synonym">Citrus aurantium var. sinensis</name>
    <dbReference type="NCBI Taxonomy" id="2711"/>
    <lineage>
        <taxon>Eukaryota</taxon>
        <taxon>Viridiplantae</taxon>
        <taxon>Streptophyta</taxon>
        <taxon>Embryophyta</taxon>
        <taxon>Tracheophyta</taxon>
        <taxon>Spermatophyta</taxon>
        <taxon>Magnoliopsida</taxon>
        <taxon>eudicotyledons</taxon>
        <taxon>Gunneridae</taxon>
        <taxon>Pentapetalae</taxon>
        <taxon>rosids</taxon>
        <taxon>malvids</taxon>
        <taxon>Sapindales</taxon>
        <taxon>Rutaceae</taxon>
        <taxon>Aurantioideae</taxon>
        <taxon>Citrus</taxon>
    </lineage>
</organism>
<keyword evidence="2" id="KW-1185">Reference proteome</keyword>
<proteinExistence type="predicted"/>
<protein>
    <submittedName>
        <fullName evidence="1">Uncharacterized protein</fullName>
    </submittedName>
</protein>
<accession>A0ACB8I1K3</accession>
<gene>
    <name evidence="1" type="ORF">KPL71_026763</name>
</gene>
<evidence type="ECO:0000313" key="1">
    <source>
        <dbReference type="EMBL" id="KAH9680967.1"/>
    </source>
</evidence>
<reference evidence="2" key="1">
    <citation type="journal article" date="2023" name="Hortic. Res.">
        <title>A chromosome-level phased genome enabling allele-level studies in sweet orange: a case study on citrus Huanglongbing tolerance.</title>
        <authorList>
            <person name="Wu B."/>
            <person name="Yu Q."/>
            <person name="Deng Z."/>
            <person name="Duan Y."/>
            <person name="Luo F."/>
            <person name="Gmitter F. Jr."/>
        </authorList>
    </citation>
    <scope>NUCLEOTIDE SEQUENCE [LARGE SCALE GENOMIC DNA]</scope>
    <source>
        <strain evidence="2">cv. Valencia</strain>
    </source>
</reference>